<reference evidence="14 15" key="2">
    <citation type="submission" date="2020-06" db="EMBL/GenBank/DDBJ databases">
        <title>Antribacter stalactiti gen. nov., sp. nov., a new member of the family Nacardiaceae isolated from a cave.</title>
        <authorList>
            <person name="Kim I.S."/>
        </authorList>
    </citation>
    <scope>NUCLEOTIDE SEQUENCE [LARGE SCALE GENOMIC DNA]</scope>
    <source>
        <strain evidence="14 15">YC2-7</strain>
    </source>
</reference>
<feature type="domain" description="O-acyltransferase WSD1-like N-terminal" evidence="12">
    <location>
        <begin position="33"/>
        <end position="298"/>
    </location>
</feature>
<dbReference type="InterPro" id="IPR004255">
    <property type="entry name" value="O-acyltransferase_WSD1_N"/>
</dbReference>
<evidence type="ECO:0000256" key="2">
    <source>
        <dbReference type="ARBA" id="ARBA00005189"/>
    </source>
</evidence>
<evidence type="ECO:0000256" key="1">
    <source>
        <dbReference type="ARBA" id="ARBA00004771"/>
    </source>
</evidence>
<dbReference type="Pfam" id="PF06974">
    <property type="entry name" value="WS_DGAT_C"/>
    <property type="match status" value="1"/>
</dbReference>
<dbReference type="GO" id="GO:0001666">
    <property type="term" value="P:response to hypoxia"/>
    <property type="evidence" value="ECO:0007669"/>
    <property type="project" value="TreeGrafter"/>
</dbReference>
<evidence type="ECO:0000313" key="15">
    <source>
        <dbReference type="Proteomes" id="UP000535543"/>
    </source>
</evidence>
<dbReference type="Proteomes" id="UP000535543">
    <property type="component" value="Unassembled WGS sequence"/>
</dbReference>
<evidence type="ECO:0000313" key="14">
    <source>
        <dbReference type="EMBL" id="NMN93501.1"/>
    </source>
</evidence>
<reference evidence="14 15" key="1">
    <citation type="submission" date="2019-05" db="EMBL/GenBank/DDBJ databases">
        <authorList>
            <person name="Lee S.D."/>
        </authorList>
    </citation>
    <scope>NUCLEOTIDE SEQUENCE [LARGE SCALE GENOMIC DNA]</scope>
    <source>
        <strain evidence="14 15">YC2-7</strain>
    </source>
</reference>
<comment type="pathway">
    <text evidence="2">Lipid metabolism.</text>
</comment>
<dbReference type="GO" id="GO:0071731">
    <property type="term" value="P:response to nitric oxide"/>
    <property type="evidence" value="ECO:0007669"/>
    <property type="project" value="TreeGrafter"/>
</dbReference>
<comment type="similarity">
    <text evidence="3">Belongs to the long-chain O-acyltransferase family.</text>
</comment>
<sequence length="492" mass="52945">MTIDDKNHDLVEANRRAWSMASQWGADHRMNELETLMWRSERHPRGSSTICTLMLLDSVPEWDRLRAAHDWATKMIHRLRERVLEPLVPVGPPAWTVDPSFDLDYHLRRTQLPAPARMPELLAFAQSAAMAPFDRTRPLWEGTLIEGLPGGKAAYLLKLHHSLTDGVGSVQMLSLIQSRTSEHTPKDPLPEPVPSPDDPDAQSLAVDELNETIRRIPSAARGLLSAGARALLRPGAAADEALRLAASARRTIAPPPVAGSPLFRIRTGKSWRFGVFECELKDLKAAAKAASGSLNDAYVAVLLGGLRHYHEMFGYSLDEIPMAMPLSLRKADDPMGGNKFAGAMFAAPIGVVDPAERIAIIRGTVLSLRVEPALGSMEFAAPVVNRLPSALGAAAMRLGSAADISASNVPGIPYPVYMAGARIERAYPFGPLPGVAIMAAMVSHAGTCCFGLNCDGTAVPDVALLVQCMKEGLEEVLALGRGDEGSDTATED</sequence>
<evidence type="ECO:0000256" key="4">
    <source>
        <dbReference type="ARBA" id="ARBA00013244"/>
    </source>
</evidence>
<comment type="catalytic activity">
    <reaction evidence="10">
        <text>an acyl-CoA + a 1,2-diacyl-sn-glycerol = a triacyl-sn-glycerol + CoA</text>
        <dbReference type="Rhea" id="RHEA:10868"/>
        <dbReference type="ChEBI" id="CHEBI:17815"/>
        <dbReference type="ChEBI" id="CHEBI:57287"/>
        <dbReference type="ChEBI" id="CHEBI:58342"/>
        <dbReference type="ChEBI" id="CHEBI:64615"/>
        <dbReference type="EC" id="2.3.1.20"/>
    </reaction>
</comment>
<dbReference type="PANTHER" id="PTHR31650:SF1">
    <property type="entry name" value="WAX ESTER SYNTHASE_DIACYLGLYCEROL ACYLTRANSFERASE 4-RELATED"/>
    <property type="match status" value="1"/>
</dbReference>
<keyword evidence="8" id="KW-0443">Lipid metabolism</keyword>
<evidence type="ECO:0000256" key="10">
    <source>
        <dbReference type="ARBA" id="ARBA00048109"/>
    </source>
</evidence>
<keyword evidence="5" id="KW-0444">Lipid biosynthesis</keyword>
<accession>A0A848K4F3</accession>
<dbReference type="Gene3D" id="3.30.559.10">
    <property type="entry name" value="Chloramphenicol acetyltransferase-like domain"/>
    <property type="match status" value="1"/>
</dbReference>
<evidence type="ECO:0000256" key="6">
    <source>
        <dbReference type="ARBA" id="ARBA00022679"/>
    </source>
</evidence>
<dbReference type="InterPro" id="IPR045034">
    <property type="entry name" value="O-acyltransferase_WSD1-like"/>
</dbReference>
<dbReference type="AlphaFoldDB" id="A0A848K4F3"/>
<evidence type="ECO:0000256" key="11">
    <source>
        <dbReference type="SAM" id="MobiDB-lite"/>
    </source>
</evidence>
<proteinExistence type="inferred from homology"/>
<evidence type="ECO:0000256" key="5">
    <source>
        <dbReference type="ARBA" id="ARBA00022516"/>
    </source>
</evidence>
<dbReference type="GO" id="GO:0051701">
    <property type="term" value="P:biological process involved in interaction with host"/>
    <property type="evidence" value="ECO:0007669"/>
    <property type="project" value="TreeGrafter"/>
</dbReference>
<keyword evidence="15" id="KW-1185">Reference proteome</keyword>
<evidence type="ECO:0000256" key="9">
    <source>
        <dbReference type="ARBA" id="ARBA00023315"/>
    </source>
</evidence>
<keyword evidence="6" id="KW-0808">Transferase</keyword>
<organism evidence="14 15">
    <name type="scientific">Antrihabitans stalactiti</name>
    <dbReference type="NCBI Taxonomy" id="2584121"/>
    <lineage>
        <taxon>Bacteria</taxon>
        <taxon>Bacillati</taxon>
        <taxon>Actinomycetota</taxon>
        <taxon>Actinomycetes</taxon>
        <taxon>Mycobacteriales</taxon>
        <taxon>Nocardiaceae</taxon>
        <taxon>Antrihabitans</taxon>
    </lineage>
</organism>
<dbReference type="InterPro" id="IPR023213">
    <property type="entry name" value="CAT-like_dom_sf"/>
</dbReference>
<dbReference type="GO" id="GO:0004144">
    <property type="term" value="F:diacylglycerol O-acyltransferase activity"/>
    <property type="evidence" value="ECO:0007669"/>
    <property type="project" value="UniProtKB-EC"/>
</dbReference>
<protein>
    <recommendedName>
        <fullName evidence="4">diacylglycerol O-acyltransferase</fullName>
        <ecNumber evidence="4">2.3.1.20</ecNumber>
    </recommendedName>
</protein>
<dbReference type="Pfam" id="PF03007">
    <property type="entry name" value="WS_DGAT_cat"/>
    <property type="match status" value="1"/>
</dbReference>
<dbReference type="EC" id="2.3.1.20" evidence="4"/>
<dbReference type="GO" id="GO:0019432">
    <property type="term" value="P:triglyceride biosynthetic process"/>
    <property type="evidence" value="ECO:0007669"/>
    <property type="project" value="UniProtKB-UniPathway"/>
</dbReference>
<feature type="region of interest" description="Disordered" evidence="11">
    <location>
        <begin position="180"/>
        <end position="202"/>
    </location>
</feature>
<dbReference type="RefSeq" id="WP_169584212.1">
    <property type="nucleotide sequence ID" value="NZ_VCQU01000001.1"/>
</dbReference>
<gene>
    <name evidence="14" type="ORF">FGL95_00435</name>
</gene>
<keyword evidence="9" id="KW-0012">Acyltransferase</keyword>
<feature type="compositionally biased region" description="Basic and acidic residues" evidence="11">
    <location>
        <begin position="180"/>
        <end position="189"/>
    </location>
</feature>
<keyword evidence="7" id="KW-0319">Glycerol metabolism</keyword>
<dbReference type="UniPathway" id="UPA00282"/>
<evidence type="ECO:0000256" key="3">
    <source>
        <dbReference type="ARBA" id="ARBA00009587"/>
    </source>
</evidence>
<comment type="caution">
    <text evidence="14">The sequence shown here is derived from an EMBL/GenBank/DDBJ whole genome shotgun (WGS) entry which is preliminary data.</text>
</comment>
<dbReference type="PANTHER" id="PTHR31650">
    <property type="entry name" value="O-ACYLTRANSFERASE (WSD1-LIKE) FAMILY PROTEIN"/>
    <property type="match status" value="1"/>
</dbReference>
<evidence type="ECO:0000256" key="7">
    <source>
        <dbReference type="ARBA" id="ARBA00022798"/>
    </source>
</evidence>
<feature type="domain" description="O-acyltransferase WSD1 C-terminal" evidence="13">
    <location>
        <begin position="337"/>
        <end position="475"/>
    </location>
</feature>
<comment type="pathway">
    <text evidence="1">Glycerolipid metabolism; triacylglycerol biosynthesis.</text>
</comment>
<evidence type="ECO:0000256" key="8">
    <source>
        <dbReference type="ARBA" id="ARBA00023098"/>
    </source>
</evidence>
<evidence type="ECO:0000259" key="13">
    <source>
        <dbReference type="Pfam" id="PF06974"/>
    </source>
</evidence>
<dbReference type="InterPro" id="IPR009721">
    <property type="entry name" value="O-acyltransferase_WSD1_C"/>
</dbReference>
<dbReference type="GO" id="GO:0006071">
    <property type="term" value="P:glycerol metabolic process"/>
    <property type="evidence" value="ECO:0007669"/>
    <property type="project" value="UniProtKB-KW"/>
</dbReference>
<evidence type="ECO:0000259" key="12">
    <source>
        <dbReference type="Pfam" id="PF03007"/>
    </source>
</evidence>
<name>A0A848K4F3_9NOCA</name>
<dbReference type="GO" id="GO:0005886">
    <property type="term" value="C:plasma membrane"/>
    <property type="evidence" value="ECO:0007669"/>
    <property type="project" value="TreeGrafter"/>
</dbReference>
<dbReference type="SUPFAM" id="SSF52777">
    <property type="entry name" value="CoA-dependent acyltransferases"/>
    <property type="match status" value="1"/>
</dbReference>
<dbReference type="EMBL" id="VCQU01000001">
    <property type="protein sequence ID" value="NMN93501.1"/>
    <property type="molecule type" value="Genomic_DNA"/>
</dbReference>